<dbReference type="Pfam" id="PF09836">
    <property type="entry name" value="DUF2063"/>
    <property type="match status" value="1"/>
</dbReference>
<evidence type="ECO:0000313" key="4">
    <source>
        <dbReference type="Proteomes" id="UP000029443"/>
    </source>
</evidence>
<dbReference type="Pfam" id="PF22106">
    <property type="entry name" value="NGO1945_C"/>
    <property type="match status" value="1"/>
</dbReference>
<name>A0ABR4WH17_9GAMM</name>
<accession>A0ABR4WH17</accession>
<dbReference type="EMBL" id="ARXU01000001">
    <property type="protein sequence ID" value="KGD62687.1"/>
    <property type="molecule type" value="Genomic_DNA"/>
</dbReference>
<gene>
    <name evidence="3" type="ORF">T9A_00007</name>
</gene>
<dbReference type="InterPro" id="IPR044922">
    <property type="entry name" value="DUF2063_N_sf"/>
</dbReference>
<evidence type="ECO:0000259" key="1">
    <source>
        <dbReference type="Pfam" id="PF09836"/>
    </source>
</evidence>
<feature type="domain" description="Putative DNA-binding" evidence="1">
    <location>
        <begin position="9"/>
        <end position="94"/>
    </location>
</feature>
<keyword evidence="4" id="KW-1185">Reference proteome</keyword>
<evidence type="ECO:0000259" key="2">
    <source>
        <dbReference type="Pfam" id="PF22106"/>
    </source>
</evidence>
<comment type="caution">
    <text evidence="3">The sequence shown here is derived from an EMBL/GenBank/DDBJ whole genome shotgun (WGS) entry which is preliminary data.</text>
</comment>
<dbReference type="RefSeq" id="WP_035244047.1">
    <property type="nucleotide sequence ID" value="NZ_ARXU01000001.1"/>
</dbReference>
<dbReference type="Gene3D" id="1.10.150.690">
    <property type="entry name" value="DUF2063"/>
    <property type="match status" value="1"/>
</dbReference>
<dbReference type="Proteomes" id="UP000029443">
    <property type="component" value="Unassembled WGS sequence"/>
</dbReference>
<protein>
    <recommendedName>
        <fullName evidence="5">DNA-binding domain-containing protein</fullName>
    </recommendedName>
</protein>
<dbReference type="InterPro" id="IPR054098">
    <property type="entry name" value="NGO1945-like_C"/>
</dbReference>
<sequence length="256" mass="29554">MSQADFQTLQRRFAAHLRNPQNHSAPGDIEERRLDIYRTLFFNNVNGFIIQGFPVLYSILDAQRWQRLVRTFFDQHACQTPYFLEIPQEFVTFLASGQGLEEGDPPFLLELAHYEWMELVLDASTETFPATGFHPEGDLLRAIPQLSPLHVVLSYQYPVHEICAEFQPQTPLEQTLWLLVYRGRDDKVRFMEINAPTARLLQLIDENPGLTGHQVVAILSKEMQFFDVSKLASFSLEILQQMRERDILIGTTLSSL</sequence>
<proteinExistence type="predicted"/>
<organism evidence="3 4">
    <name type="scientific">Alcanivorax jadensis T9</name>
    <dbReference type="NCBI Taxonomy" id="1177181"/>
    <lineage>
        <taxon>Bacteria</taxon>
        <taxon>Pseudomonadati</taxon>
        <taxon>Pseudomonadota</taxon>
        <taxon>Gammaproteobacteria</taxon>
        <taxon>Oceanospirillales</taxon>
        <taxon>Alcanivoracaceae</taxon>
        <taxon>Alcanivorax</taxon>
    </lineage>
</organism>
<feature type="domain" description="NGO1945-like C-terminal" evidence="2">
    <location>
        <begin position="147"/>
        <end position="243"/>
    </location>
</feature>
<evidence type="ECO:0008006" key="5">
    <source>
        <dbReference type="Google" id="ProtNLM"/>
    </source>
</evidence>
<dbReference type="InterPro" id="IPR018640">
    <property type="entry name" value="DUF2063"/>
</dbReference>
<reference evidence="3 4" key="1">
    <citation type="submission" date="2012-09" db="EMBL/GenBank/DDBJ databases">
        <title>Genome Sequence of alkane-degrading Bacterium Alcanivorax jadensis T9.</title>
        <authorList>
            <person name="Lai Q."/>
            <person name="Shao Z."/>
        </authorList>
    </citation>
    <scope>NUCLEOTIDE SEQUENCE [LARGE SCALE GENOMIC DNA]</scope>
    <source>
        <strain evidence="3 4">T9</strain>
    </source>
</reference>
<dbReference type="Gene3D" id="3.90.930.50">
    <property type="match status" value="1"/>
</dbReference>
<evidence type="ECO:0000313" key="3">
    <source>
        <dbReference type="EMBL" id="KGD62687.1"/>
    </source>
</evidence>